<dbReference type="GO" id="GO:0016791">
    <property type="term" value="F:phosphatase activity"/>
    <property type="evidence" value="ECO:0007669"/>
    <property type="project" value="TreeGrafter"/>
</dbReference>
<dbReference type="EMBL" id="FUZT01000004">
    <property type="protein sequence ID" value="SKC66274.1"/>
    <property type="molecule type" value="Genomic_DNA"/>
</dbReference>
<evidence type="ECO:0000313" key="2">
    <source>
        <dbReference type="Proteomes" id="UP000190285"/>
    </source>
</evidence>
<reference evidence="2" key="1">
    <citation type="submission" date="2017-02" db="EMBL/GenBank/DDBJ databases">
        <authorList>
            <person name="Varghese N."/>
            <person name="Submissions S."/>
        </authorList>
    </citation>
    <scope>NUCLEOTIDE SEQUENCE [LARGE SCALE GENOMIC DNA]</scope>
    <source>
        <strain evidence="2">M1</strain>
    </source>
</reference>
<dbReference type="OrthoDB" id="9781415at2"/>
<organism evidence="1 2">
    <name type="scientific">Maledivibacter halophilus</name>
    <dbReference type="NCBI Taxonomy" id="36842"/>
    <lineage>
        <taxon>Bacteria</taxon>
        <taxon>Bacillati</taxon>
        <taxon>Bacillota</taxon>
        <taxon>Clostridia</taxon>
        <taxon>Peptostreptococcales</taxon>
        <taxon>Caminicellaceae</taxon>
        <taxon>Maledivibacter</taxon>
    </lineage>
</organism>
<keyword evidence="2" id="KW-1185">Reference proteome</keyword>
<dbReference type="CDD" id="cd07067">
    <property type="entry name" value="HP_PGM_like"/>
    <property type="match status" value="1"/>
</dbReference>
<accession>A0A1T5KR73</accession>
<dbReference type="SMART" id="SM00855">
    <property type="entry name" value="PGAM"/>
    <property type="match status" value="1"/>
</dbReference>
<dbReference type="Proteomes" id="UP000190285">
    <property type="component" value="Unassembled WGS sequence"/>
</dbReference>
<dbReference type="RefSeq" id="WP_079491424.1">
    <property type="nucleotide sequence ID" value="NZ_FUZT01000004.1"/>
</dbReference>
<dbReference type="InterPro" id="IPR013078">
    <property type="entry name" value="His_Pase_superF_clade-1"/>
</dbReference>
<dbReference type="PANTHER" id="PTHR48100:SF59">
    <property type="entry name" value="ADENOSYLCOBALAMIN_ALPHA-RIBAZOLE PHOSPHATASE"/>
    <property type="match status" value="1"/>
</dbReference>
<dbReference type="STRING" id="36842.SAMN02194393_02092"/>
<name>A0A1T5KR73_9FIRM</name>
<proteinExistence type="predicted"/>
<dbReference type="InterPro" id="IPR029033">
    <property type="entry name" value="His_PPase_superfam"/>
</dbReference>
<dbReference type="SUPFAM" id="SSF53254">
    <property type="entry name" value="Phosphoglycerate mutase-like"/>
    <property type="match status" value="1"/>
</dbReference>
<dbReference type="AlphaFoldDB" id="A0A1T5KR73"/>
<dbReference type="GO" id="GO:0005737">
    <property type="term" value="C:cytoplasm"/>
    <property type="evidence" value="ECO:0007669"/>
    <property type="project" value="TreeGrafter"/>
</dbReference>
<gene>
    <name evidence="1" type="ORF">SAMN02194393_02092</name>
</gene>
<sequence length="187" mass="22157">MTRIYFVRHSKPDFSIKDDLNRPLCEEGIRACKKITEYLSDKRIHKVYSSPFKRAVDTIKDFADRFEFEIEKVEDLRERKVADIWIEDFNEFAKKQWEDFNYKLSNGENLNEVQTRNINVIHKILKSNADKNIVIGTHGTALSTIINYYDKSFDYSVFSRIKNLMLFIVFIDFEGLNAINIQEVIIK</sequence>
<dbReference type="Gene3D" id="3.40.50.1240">
    <property type="entry name" value="Phosphoglycerate mutase-like"/>
    <property type="match status" value="1"/>
</dbReference>
<dbReference type="PANTHER" id="PTHR48100">
    <property type="entry name" value="BROAD-SPECIFICITY PHOSPHATASE YOR283W-RELATED"/>
    <property type="match status" value="1"/>
</dbReference>
<dbReference type="InterPro" id="IPR050275">
    <property type="entry name" value="PGM_Phosphatase"/>
</dbReference>
<protein>
    <submittedName>
        <fullName evidence="1">2,3-bisphosphoglycerate-dependent phosphoglycerate mutase</fullName>
    </submittedName>
</protein>
<evidence type="ECO:0000313" key="1">
    <source>
        <dbReference type="EMBL" id="SKC66274.1"/>
    </source>
</evidence>
<dbReference type="Pfam" id="PF00300">
    <property type="entry name" value="His_Phos_1"/>
    <property type="match status" value="1"/>
</dbReference>